<keyword evidence="1" id="KW-0472">Membrane</keyword>
<reference evidence="2 3" key="1">
    <citation type="submission" date="2017-06" db="EMBL/GenBank/DDBJ databases">
        <title>Genome sequencing of cyanobaciteial culture collection at National Institute for Environmental Studies (NIES).</title>
        <authorList>
            <person name="Hirose Y."/>
            <person name="Shimura Y."/>
            <person name="Fujisawa T."/>
            <person name="Nakamura Y."/>
            <person name="Kawachi M."/>
        </authorList>
    </citation>
    <scope>NUCLEOTIDE SEQUENCE [LARGE SCALE GENOMIC DNA]</scope>
    <source>
        <strain evidence="2 3">NIES-37</strain>
    </source>
</reference>
<evidence type="ECO:0000313" key="2">
    <source>
        <dbReference type="EMBL" id="BAY96690.1"/>
    </source>
</evidence>
<dbReference type="KEGG" id="ttq:NIES37_06250"/>
<protein>
    <submittedName>
        <fullName evidence="2">Uncharacterized protein</fullName>
    </submittedName>
</protein>
<organism evidence="2 3">
    <name type="scientific">Tolypothrix tenuis PCC 7101</name>
    <dbReference type="NCBI Taxonomy" id="231146"/>
    <lineage>
        <taxon>Bacteria</taxon>
        <taxon>Bacillati</taxon>
        <taxon>Cyanobacteriota</taxon>
        <taxon>Cyanophyceae</taxon>
        <taxon>Nostocales</taxon>
        <taxon>Tolypothrichaceae</taxon>
        <taxon>Tolypothrix</taxon>
    </lineage>
</organism>
<evidence type="ECO:0000256" key="1">
    <source>
        <dbReference type="SAM" id="Phobius"/>
    </source>
</evidence>
<keyword evidence="1" id="KW-0812">Transmembrane</keyword>
<dbReference type="AlphaFoldDB" id="A0A1Z4MT86"/>
<proteinExistence type="predicted"/>
<evidence type="ECO:0000313" key="3">
    <source>
        <dbReference type="Proteomes" id="UP000218785"/>
    </source>
</evidence>
<dbReference type="Proteomes" id="UP000218785">
    <property type="component" value="Chromosome"/>
</dbReference>
<feature type="transmembrane region" description="Helical" evidence="1">
    <location>
        <begin position="65"/>
        <end position="84"/>
    </location>
</feature>
<accession>A0A1Z4MT86</accession>
<sequence length="162" mass="18190">MKTAEKLAAGWLLTLGFMFLTLSVSAGIEKHNMLKPIPSAIEDDDGPNFVNKEALYLLDTTARQGLIFGVPTLILGGWLSLGLYRQSRQEKKAINQQMNDRLQSIFYQMLQENKGRMTLVGFAIKSDLPAIAARQYLDEKAKEFNANFKVTEDGGISYHFEI</sequence>
<gene>
    <name evidence="2" type="ORF">NIES37_06250</name>
</gene>
<dbReference type="EMBL" id="AP018248">
    <property type="protein sequence ID" value="BAY96690.1"/>
    <property type="molecule type" value="Genomic_DNA"/>
</dbReference>
<dbReference type="RefSeq" id="WP_096573864.1">
    <property type="nucleotide sequence ID" value="NZ_CAWNJS010000001.1"/>
</dbReference>
<keyword evidence="1" id="KW-1133">Transmembrane helix</keyword>
<keyword evidence="3" id="KW-1185">Reference proteome</keyword>
<name>A0A1Z4MT86_9CYAN</name>